<dbReference type="Proteomes" id="UP000729402">
    <property type="component" value="Unassembled WGS sequence"/>
</dbReference>
<keyword evidence="3" id="KW-1185">Reference proteome</keyword>
<evidence type="ECO:0000256" key="1">
    <source>
        <dbReference type="SAM" id="MobiDB-lite"/>
    </source>
</evidence>
<dbReference type="EMBL" id="JAAALK010000287">
    <property type="protein sequence ID" value="KAG8059078.1"/>
    <property type="molecule type" value="Genomic_DNA"/>
</dbReference>
<reference evidence="2" key="2">
    <citation type="submission" date="2021-02" db="EMBL/GenBank/DDBJ databases">
        <authorList>
            <person name="Kimball J.A."/>
            <person name="Haas M.W."/>
            <person name="Macchietto M."/>
            <person name="Kono T."/>
            <person name="Duquette J."/>
            <person name="Shao M."/>
        </authorList>
    </citation>
    <scope>NUCLEOTIDE SEQUENCE</scope>
    <source>
        <tissue evidence="2">Fresh leaf tissue</tissue>
    </source>
</reference>
<feature type="region of interest" description="Disordered" evidence="1">
    <location>
        <begin position="38"/>
        <end position="86"/>
    </location>
</feature>
<name>A0A8J5S661_ZIZPA</name>
<feature type="compositionally biased region" description="Basic and acidic residues" evidence="1">
    <location>
        <begin position="44"/>
        <end position="62"/>
    </location>
</feature>
<reference evidence="2" key="1">
    <citation type="journal article" date="2021" name="bioRxiv">
        <title>Whole Genome Assembly and Annotation of Northern Wild Rice, Zizania palustris L., Supports a Whole Genome Duplication in the Zizania Genus.</title>
        <authorList>
            <person name="Haas M."/>
            <person name="Kono T."/>
            <person name="Macchietto M."/>
            <person name="Millas R."/>
            <person name="McGilp L."/>
            <person name="Shao M."/>
            <person name="Duquette J."/>
            <person name="Hirsch C.N."/>
            <person name="Kimball J."/>
        </authorList>
    </citation>
    <scope>NUCLEOTIDE SEQUENCE</scope>
    <source>
        <tissue evidence="2">Fresh leaf tissue</tissue>
    </source>
</reference>
<accession>A0A8J5S661</accession>
<sequence>MDEEVNSRTRPGLLLPARASRQELGTLSSCTRLSCSLPLARGAGRSDRGEEIRAEAEAEAEARPWPMGTSGPGRAAANAKRNEAVS</sequence>
<protein>
    <submittedName>
        <fullName evidence="2">Uncharacterized protein</fullName>
    </submittedName>
</protein>
<dbReference type="AlphaFoldDB" id="A0A8J5S661"/>
<proteinExistence type="predicted"/>
<gene>
    <name evidence="2" type="ORF">GUJ93_ZPchr0002g23010</name>
</gene>
<comment type="caution">
    <text evidence="2">The sequence shown here is derived from an EMBL/GenBank/DDBJ whole genome shotgun (WGS) entry which is preliminary data.</text>
</comment>
<evidence type="ECO:0000313" key="2">
    <source>
        <dbReference type="EMBL" id="KAG8059078.1"/>
    </source>
</evidence>
<organism evidence="2 3">
    <name type="scientific">Zizania palustris</name>
    <name type="common">Northern wild rice</name>
    <dbReference type="NCBI Taxonomy" id="103762"/>
    <lineage>
        <taxon>Eukaryota</taxon>
        <taxon>Viridiplantae</taxon>
        <taxon>Streptophyta</taxon>
        <taxon>Embryophyta</taxon>
        <taxon>Tracheophyta</taxon>
        <taxon>Spermatophyta</taxon>
        <taxon>Magnoliopsida</taxon>
        <taxon>Liliopsida</taxon>
        <taxon>Poales</taxon>
        <taxon>Poaceae</taxon>
        <taxon>BOP clade</taxon>
        <taxon>Oryzoideae</taxon>
        <taxon>Oryzeae</taxon>
        <taxon>Zizaniinae</taxon>
        <taxon>Zizania</taxon>
    </lineage>
</organism>
<evidence type="ECO:0000313" key="3">
    <source>
        <dbReference type="Proteomes" id="UP000729402"/>
    </source>
</evidence>